<evidence type="ECO:0000313" key="2">
    <source>
        <dbReference type="EMBL" id="CAA9289207.1"/>
    </source>
</evidence>
<feature type="compositionally biased region" description="Low complexity" evidence="1">
    <location>
        <begin position="42"/>
        <end position="60"/>
    </location>
</feature>
<dbReference type="AlphaFoldDB" id="A0A6J4JWJ7"/>
<reference evidence="2" key="1">
    <citation type="submission" date="2020-02" db="EMBL/GenBank/DDBJ databases">
        <authorList>
            <person name="Meier V. D."/>
        </authorList>
    </citation>
    <scope>NUCLEOTIDE SEQUENCE</scope>
    <source>
        <strain evidence="2">AVDCRST_MAG08</strain>
    </source>
</reference>
<dbReference type="EMBL" id="CADCTG010000359">
    <property type="protein sequence ID" value="CAA9289207.1"/>
    <property type="molecule type" value="Genomic_DNA"/>
</dbReference>
<sequence length="139" mass="14571">MLDVAAVQRIAADAQKPENSTGSEALNRVAHSGSTLPSEVLASTPATSAAPARCGPRPRGSAPPPAPSGRRRRIRADRLGRPASAAPRFLPQTERVGIGTARRTTRVARRLVGGGDGRAERPTGSGFAGDRRPLQPLRR</sequence>
<feature type="region of interest" description="Disordered" evidence="1">
    <location>
        <begin position="1"/>
        <end position="139"/>
    </location>
</feature>
<proteinExistence type="predicted"/>
<protein>
    <submittedName>
        <fullName evidence="2">Uncharacterized protein</fullName>
    </submittedName>
</protein>
<evidence type="ECO:0000256" key="1">
    <source>
        <dbReference type="SAM" id="MobiDB-lite"/>
    </source>
</evidence>
<organism evidence="2">
    <name type="scientific">uncultured Acetobacteraceae bacterium</name>
    <dbReference type="NCBI Taxonomy" id="169975"/>
    <lineage>
        <taxon>Bacteria</taxon>
        <taxon>Pseudomonadati</taxon>
        <taxon>Pseudomonadota</taxon>
        <taxon>Alphaproteobacteria</taxon>
        <taxon>Acetobacterales</taxon>
        <taxon>Acetobacteraceae</taxon>
        <taxon>environmental samples</taxon>
    </lineage>
</organism>
<accession>A0A6J4JWJ7</accession>
<name>A0A6J4JWJ7_9PROT</name>
<gene>
    <name evidence="2" type="ORF">AVDCRST_MAG08-4483</name>
</gene>